<dbReference type="PANTHER" id="PTHR11465">
    <property type="entry name" value="CATALASE"/>
    <property type="match status" value="1"/>
</dbReference>
<dbReference type="PROSITE" id="PS51402">
    <property type="entry name" value="CATALASE_3"/>
    <property type="match status" value="1"/>
</dbReference>
<keyword evidence="5" id="KW-0560">Oxidoreductase</keyword>
<dbReference type="GO" id="GO:0020037">
    <property type="term" value="F:heme binding"/>
    <property type="evidence" value="ECO:0007669"/>
    <property type="project" value="InterPro"/>
</dbReference>
<dbReference type="SMART" id="SM01060">
    <property type="entry name" value="Catalase"/>
    <property type="match status" value="1"/>
</dbReference>
<evidence type="ECO:0000256" key="7">
    <source>
        <dbReference type="ARBA" id="ARBA00023324"/>
    </source>
</evidence>
<dbReference type="InterPro" id="IPR018028">
    <property type="entry name" value="Catalase"/>
</dbReference>
<accession>A0A3P6R0K0</accession>
<feature type="domain" description="Catalase core" evidence="8">
    <location>
        <begin position="1"/>
        <end position="172"/>
    </location>
</feature>
<proteinExistence type="inferred from homology"/>
<dbReference type="GO" id="GO:0046872">
    <property type="term" value="F:metal ion binding"/>
    <property type="evidence" value="ECO:0007669"/>
    <property type="project" value="UniProtKB-KW"/>
</dbReference>
<sequence>MAEDARRLAGEDPDYSVRDLYNAIDKGDYPEWTLHIQIMTLEQADNWTMDPFDLTKIWPHAEFPLIPVGKLVLNRNPENYFAEVEQAAFSPSHLVPGIGFSPDKMLQGRILSYVDTQYHRLGPNHKQIPINCPYRARPSNTQRDGLMTIDSQGETNTVHFLPSKKNSLGNAPSYFPDSFNGHVEHKERIEHVYNLHGQVNRHAPNTDDDFVQPREFWRRVSSISAGRSVARTQPQARASKSVPLFWIVLKEDERERLVQNTAGMLKDASSVVQERFLENTYAKVDPDLASRVKKAVAGLISAKVELAHSNV</sequence>
<dbReference type="GO" id="GO:0005777">
    <property type="term" value="C:peroxisome"/>
    <property type="evidence" value="ECO:0007669"/>
    <property type="project" value="TreeGrafter"/>
</dbReference>
<evidence type="ECO:0000256" key="1">
    <source>
        <dbReference type="ARBA" id="ARBA00005329"/>
    </source>
</evidence>
<evidence type="ECO:0000313" key="9">
    <source>
        <dbReference type="EMBL" id="VDK48643.1"/>
    </source>
</evidence>
<gene>
    <name evidence="9" type="ORF">CGOC_LOCUS1330</name>
</gene>
<keyword evidence="6" id="KW-0408">Iron</keyword>
<dbReference type="Gene3D" id="2.40.180.10">
    <property type="entry name" value="Catalase core domain"/>
    <property type="match status" value="1"/>
</dbReference>
<keyword evidence="2" id="KW-0575">Peroxidase</keyword>
<evidence type="ECO:0000256" key="5">
    <source>
        <dbReference type="ARBA" id="ARBA00023002"/>
    </source>
</evidence>
<dbReference type="InterPro" id="IPR020835">
    <property type="entry name" value="Catalase_sf"/>
</dbReference>
<evidence type="ECO:0000259" key="8">
    <source>
        <dbReference type="SMART" id="SM01060"/>
    </source>
</evidence>
<keyword evidence="4" id="KW-0479">Metal-binding</keyword>
<dbReference type="Pfam" id="PF06628">
    <property type="entry name" value="Catalase-rel"/>
    <property type="match status" value="1"/>
</dbReference>
<dbReference type="InterPro" id="IPR010582">
    <property type="entry name" value="Catalase_immune_responsive"/>
</dbReference>
<keyword evidence="7" id="KW-0376">Hydrogen peroxide</keyword>
<keyword evidence="3" id="KW-0349">Heme</keyword>
<comment type="similarity">
    <text evidence="1">Belongs to the catalase family.</text>
</comment>
<protein>
    <recommendedName>
        <fullName evidence="8">Catalase core domain-containing protein</fullName>
    </recommendedName>
</protein>
<dbReference type="AlphaFoldDB" id="A0A3P6R0K0"/>
<dbReference type="SUPFAM" id="SSF56634">
    <property type="entry name" value="Heme-dependent catalase-like"/>
    <property type="match status" value="1"/>
</dbReference>
<reference evidence="9 10" key="1">
    <citation type="submission" date="2018-11" db="EMBL/GenBank/DDBJ databases">
        <authorList>
            <consortium name="Pathogen Informatics"/>
        </authorList>
    </citation>
    <scope>NUCLEOTIDE SEQUENCE [LARGE SCALE GENOMIC DNA]</scope>
</reference>
<dbReference type="PANTHER" id="PTHR11465:SF9">
    <property type="entry name" value="CATALASE"/>
    <property type="match status" value="1"/>
</dbReference>
<evidence type="ECO:0000313" key="10">
    <source>
        <dbReference type="Proteomes" id="UP000271889"/>
    </source>
</evidence>
<dbReference type="Pfam" id="PF00199">
    <property type="entry name" value="Catalase"/>
    <property type="match status" value="1"/>
</dbReference>
<dbReference type="OrthoDB" id="6880011at2759"/>
<dbReference type="GO" id="GO:0005739">
    <property type="term" value="C:mitochondrion"/>
    <property type="evidence" value="ECO:0007669"/>
    <property type="project" value="TreeGrafter"/>
</dbReference>
<keyword evidence="10" id="KW-1185">Reference proteome</keyword>
<organism evidence="9 10">
    <name type="scientific">Cylicostephanus goldi</name>
    <name type="common">Nematode worm</name>
    <dbReference type="NCBI Taxonomy" id="71465"/>
    <lineage>
        <taxon>Eukaryota</taxon>
        <taxon>Metazoa</taxon>
        <taxon>Ecdysozoa</taxon>
        <taxon>Nematoda</taxon>
        <taxon>Chromadorea</taxon>
        <taxon>Rhabditida</taxon>
        <taxon>Rhabditina</taxon>
        <taxon>Rhabditomorpha</taxon>
        <taxon>Strongyloidea</taxon>
        <taxon>Strongylidae</taxon>
        <taxon>Cylicostephanus</taxon>
    </lineage>
</organism>
<evidence type="ECO:0000256" key="3">
    <source>
        <dbReference type="ARBA" id="ARBA00022617"/>
    </source>
</evidence>
<dbReference type="GO" id="GO:0004096">
    <property type="term" value="F:catalase activity"/>
    <property type="evidence" value="ECO:0007669"/>
    <property type="project" value="UniProtKB-EC"/>
</dbReference>
<evidence type="ECO:0000256" key="6">
    <source>
        <dbReference type="ARBA" id="ARBA00023004"/>
    </source>
</evidence>
<evidence type="ECO:0000256" key="4">
    <source>
        <dbReference type="ARBA" id="ARBA00022723"/>
    </source>
</evidence>
<name>A0A3P6R0K0_CYLGO</name>
<evidence type="ECO:0000256" key="2">
    <source>
        <dbReference type="ARBA" id="ARBA00022559"/>
    </source>
</evidence>
<dbReference type="GO" id="GO:0042542">
    <property type="term" value="P:response to hydrogen peroxide"/>
    <property type="evidence" value="ECO:0007669"/>
    <property type="project" value="TreeGrafter"/>
</dbReference>
<dbReference type="InterPro" id="IPR011614">
    <property type="entry name" value="Catalase_core"/>
</dbReference>
<dbReference type="Proteomes" id="UP000271889">
    <property type="component" value="Unassembled WGS sequence"/>
</dbReference>
<dbReference type="GO" id="GO:0042744">
    <property type="term" value="P:hydrogen peroxide catabolic process"/>
    <property type="evidence" value="ECO:0007669"/>
    <property type="project" value="UniProtKB-KW"/>
</dbReference>
<dbReference type="PRINTS" id="PR00067">
    <property type="entry name" value="CATALASE"/>
</dbReference>
<dbReference type="EMBL" id="UYRV01002419">
    <property type="protein sequence ID" value="VDK48643.1"/>
    <property type="molecule type" value="Genomic_DNA"/>
</dbReference>